<dbReference type="KEGG" id="asha:G8E00_06095"/>
<keyword evidence="2" id="KW-1003">Cell membrane</keyword>
<feature type="transmembrane region" description="Helical" evidence="6">
    <location>
        <begin position="6"/>
        <end position="27"/>
    </location>
</feature>
<keyword evidence="4 6" id="KW-1133">Transmembrane helix</keyword>
<dbReference type="PANTHER" id="PTHR30086:SF20">
    <property type="entry name" value="ARGININE EXPORTER PROTEIN ARGO-RELATED"/>
    <property type="match status" value="1"/>
</dbReference>
<evidence type="ECO:0000256" key="1">
    <source>
        <dbReference type="ARBA" id="ARBA00004651"/>
    </source>
</evidence>
<dbReference type="EMBL" id="CP049801">
    <property type="protein sequence ID" value="QIO05551.1"/>
    <property type="molecule type" value="Genomic_DNA"/>
</dbReference>
<comment type="subcellular location">
    <subcellularLocation>
        <location evidence="1">Cell membrane</location>
        <topology evidence="1">Multi-pass membrane protein</topology>
    </subcellularLocation>
</comment>
<evidence type="ECO:0000256" key="6">
    <source>
        <dbReference type="SAM" id="Phobius"/>
    </source>
</evidence>
<reference evidence="7 8" key="1">
    <citation type="submission" date="2020-03" db="EMBL/GenBank/DDBJ databases">
        <authorList>
            <person name="Zhu W."/>
        </authorList>
    </citation>
    <scope>NUCLEOTIDE SEQUENCE [LARGE SCALE GENOMIC DNA]</scope>
    <source>
        <strain evidence="7 8">323-1</strain>
    </source>
</reference>
<gene>
    <name evidence="7" type="ORF">G8E00_06095</name>
</gene>
<protein>
    <submittedName>
        <fullName evidence="7">Amino acid transporter</fullName>
    </submittedName>
</protein>
<accession>A0A6G8RUI6</accession>
<feature type="transmembrane region" description="Helical" evidence="6">
    <location>
        <begin position="182"/>
        <end position="199"/>
    </location>
</feature>
<proteinExistence type="predicted"/>
<organism evidence="7 8">
    <name type="scientific">Acinetobacter shaoyimingii</name>
    <dbReference type="NCBI Taxonomy" id="2715164"/>
    <lineage>
        <taxon>Bacteria</taxon>
        <taxon>Pseudomonadati</taxon>
        <taxon>Pseudomonadota</taxon>
        <taxon>Gammaproteobacteria</taxon>
        <taxon>Moraxellales</taxon>
        <taxon>Moraxellaceae</taxon>
        <taxon>Acinetobacter</taxon>
    </lineage>
</organism>
<evidence type="ECO:0000313" key="7">
    <source>
        <dbReference type="EMBL" id="QIO05551.1"/>
    </source>
</evidence>
<feature type="transmembrane region" description="Helical" evidence="6">
    <location>
        <begin position="36"/>
        <end position="59"/>
    </location>
</feature>
<sequence>MFNSYLQGFSVGLSLIIAIGAQNTFILKQGLLKQHIFWLCLICALSDSILIAAGVFGFSHLVVNYPQSIQIAKYLGAAFLVVYGAQHFYQALFKAEKIDITNVQAGHHLKPLILICLALTWLNPHVYLDTVVLVGSISTQFEQSKLYYLFGAITASWLFFFSLGYGSRLLLPIFQSAKSWKILDGVIGMIMWCIAFHLLELSF</sequence>
<dbReference type="RefSeq" id="WP_166222698.1">
    <property type="nucleotide sequence ID" value="NZ_CP049801.1"/>
</dbReference>
<evidence type="ECO:0000256" key="4">
    <source>
        <dbReference type="ARBA" id="ARBA00022989"/>
    </source>
</evidence>
<keyword evidence="3 6" id="KW-0812">Transmembrane</keyword>
<keyword evidence="8" id="KW-1185">Reference proteome</keyword>
<name>A0A6G8RUI6_9GAMM</name>
<dbReference type="Proteomes" id="UP000502297">
    <property type="component" value="Chromosome"/>
</dbReference>
<dbReference type="AlphaFoldDB" id="A0A6G8RUI6"/>
<dbReference type="Pfam" id="PF01810">
    <property type="entry name" value="LysE"/>
    <property type="match status" value="1"/>
</dbReference>
<evidence type="ECO:0000256" key="5">
    <source>
        <dbReference type="ARBA" id="ARBA00023136"/>
    </source>
</evidence>
<evidence type="ECO:0000256" key="3">
    <source>
        <dbReference type="ARBA" id="ARBA00022692"/>
    </source>
</evidence>
<dbReference type="GO" id="GO:0015171">
    <property type="term" value="F:amino acid transmembrane transporter activity"/>
    <property type="evidence" value="ECO:0007669"/>
    <property type="project" value="TreeGrafter"/>
</dbReference>
<dbReference type="GO" id="GO:0005886">
    <property type="term" value="C:plasma membrane"/>
    <property type="evidence" value="ECO:0007669"/>
    <property type="project" value="UniProtKB-SubCell"/>
</dbReference>
<evidence type="ECO:0000256" key="2">
    <source>
        <dbReference type="ARBA" id="ARBA00022475"/>
    </source>
</evidence>
<keyword evidence="5 6" id="KW-0472">Membrane</keyword>
<dbReference type="InterPro" id="IPR001123">
    <property type="entry name" value="LeuE-type"/>
</dbReference>
<feature type="transmembrane region" description="Helical" evidence="6">
    <location>
        <begin position="109"/>
        <end position="127"/>
    </location>
</feature>
<dbReference type="PANTHER" id="PTHR30086">
    <property type="entry name" value="ARGININE EXPORTER PROTEIN ARGO"/>
    <property type="match status" value="1"/>
</dbReference>
<feature type="transmembrane region" description="Helical" evidence="6">
    <location>
        <begin position="71"/>
        <end position="89"/>
    </location>
</feature>
<feature type="transmembrane region" description="Helical" evidence="6">
    <location>
        <begin position="147"/>
        <end position="170"/>
    </location>
</feature>
<evidence type="ECO:0000313" key="8">
    <source>
        <dbReference type="Proteomes" id="UP000502297"/>
    </source>
</evidence>